<gene>
    <name evidence="2" type="ORF">CJ668_07055</name>
</gene>
<feature type="transmembrane region" description="Helical" evidence="1">
    <location>
        <begin position="74"/>
        <end position="93"/>
    </location>
</feature>
<feature type="transmembrane region" description="Helical" evidence="1">
    <location>
        <begin position="142"/>
        <end position="162"/>
    </location>
</feature>
<protein>
    <submittedName>
        <fullName evidence="2">Uncharacterized protein</fullName>
    </submittedName>
</protein>
<keyword evidence="1" id="KW-0812">Transmembrane</keyword>
<feature type="transmembrane region" description="Helical" evidence="1">
    <location>
        <begin position="193"/>
        <end position="213"/>
    </location>
</feature>
<proteinExistence type="predicted"/>
<dbReference type="EMBL" id="NXGD01000007">
    <property type="protein sequence ID" value="PRN00269.1"/>
    <property type="molecule type" value="Genomic_DNA"/>
</dbReference>
<dbReference type="AlphaFoldDB" id="A0A2S9TN50"/>
<dbReference type="Proteomes" id="UP000238811">
    <property type="component" value="Unassembled WGS sequence"/>
</dbReference>
<organism evidence="2 3">
    <name type="scientific">Aliarcobacter cryaerophilus</name>
    <dbReference type="NCBI Taxonomy" id="28198"/>
    <lineage>
        <taxon>Bacteria</taxon>
        <taxon>Pseudomonadati</taxon>
        <taxon>Campylobacterota</taxon>
        <taxon>Epsilonproteobacteria</taxon>
        <taxon>Campylobacterales</taxon>
        <taxon>Arcobacteraceae</taxon>
        <taxon>Aliarcobacter</taxon>
    </lineage>
</organism>
<reference evidence="2 3" key="1">
    <citation type="submission" date="2017-09" db="EMBL/GenBank/DDBJ databases">
        <title>Reassesment of A. cryaerophilus.</title>
        <authorList>
            <person name="Perez-Cataluna A."/>
            <person name="Collado L."/>
            <person name="Salgado O."/>
            <person name="Lefinanco V."/>
            <person name="Figueras M.J."/>
        </authorList>
    </citation>
    <scope>NUCLEOTIDE SEQUENCE [LARGE SCALE GENOMIC DNA]</scope>
    <source>
        <strain evidence="2 3">LMG 10229</strain>
    </source>
</reference>
<feature type="transmembrane region" description="Helical" evidence="1">
    <location>
        <begin position="225"/>
        <end position="243"/>
    </location>
</feature>
<accession>A0A2S9TN50</accession>
<evidence type="ECO:0000313" key="2">
    <source>
        <dbReference type="EMBL" id="PRN00269.1"/>
    </source>
</evidence>
<comment type="caution">
    <text evidence="2">The sequence shown here is derived from an EMBL/GenBank/DDBJ whole genome shotgun (WGS) entry which is preliminary data.</text>
</comment>
<sequence length="249" mass="28298">MKGKILDYNIQESKGIISGDDGQRYSFENKDWKSSELPKVDQIIDFTTNGTSANEIYVVKGKSSQITIEKLKDYYVFNMVLAGLIFCSLLYLIDLAISSYVTEAITNLSMLLLLISFFGFYLSYVHLNKLINYRYGEEKDHLIGIFICGFGFLVFGSIGLFIEGFKMLLVSSKNDYKFAIELMSNYSSIKTTLILLMVCLGILSLSVVHSRYSSVKSKVPKIKKLFIHFSFLLIILSTIYLNVKSLNFL</sequence>
<feature type="transmembrane region" description="Helical" evidence="1">
    <location>
        <begin position="105"/>
        <end position="122"/>
    </location>
</feature>
<keyword evidence="1" id="KW-1133">Transmembrane helix</keyword>
<evidence type="ECO:0000313" key="3">
    <source>
        <dbReference type="Proteomes" id="UP000238811"/>
    </source>
</evidence>
<evidence type="ECO:0000256" key="1">
    <source>
        <dbReference type="SAM" id="Phobius"/>
    </source>
</evidence>
<name>A0A2S9TN50_9BACT</name>
<keyword evidence="1" id="KW-0472">Membrane</keyword>